<proteinExistence type="predicted"/>
<keyword evidence="2" id="KW-1185">Reference proteome</keyword>
<organism evidence="1 2">
    <name type="scientific">Kordia aestuariivivens</name>
    <dbReference type="NCBI Taxonomy" id="2759037"/>
    <lineage>
        <taxon>Bacteria</taxon>
        <taxon>Pseudomonadati</taxon>
        <taxon>Bacteroidota</taxon>
        <taxon>Flavobacteriia</taxon>
        <taxon>Flavobacteriales</taxon>
        <taxon>Flavobacteriaceae</taxon>
        <taxon>Kordia</taxon>
    </lineage>
</organism>
<comment type="caution">
    <text evidence="1">The sequence shown here is derived from an EMBL/GenBank/DDBJ whole genome shotgun (WGS) entry which is preliminary data.</text>
</comment>
<reference evidence="1 2" key="1">
    <citation type="submission" date="2020-07" db="EMBL/GenBank/DDBJ databases">
        <title>Description of Kordia aestuariivivens sp. nov., isolated from a tidal flat.</title>
        <authorList>
            <person name="Park S."/>
            <person name="Yoon J.-H."/>
        </authorList>
    </citation>
    <scope>NUCLEOTIDE SEQUENCE [LARGE SCALE GENOMIC DNA]</scope>
    <source>
        <strain evidence="1 2">YSTF-M3</strain>
    </source>
</reference>
<dbReference type="Pfam" id="PF13585">
    <property type="entry name" value="CHU_C"/>
    <property type="match status" value="1"/>
</dbReference>
<dbReference type="Proteomes" id="UP000619238">
    <property type="component" value="Unassembled WGS sequence"/>
</dbReference>
<sequence length="381" mass="41356">FENTIDPQTVFIRVENTITGCVNTNNIASLELSVEPIPTATAPPTYQECATNEADQDTAVFDLTSLDVTIINGQADMAVSYYETAADADADSNAIANTTTYTNTSNPQTLFARVRQTITGCLSDPILVNLQVNPLPVFSLPEDDILCVDATTGQALDPRTIGVDFGAGFTYQWTTPSGTESSATVTVDQAGTYTVIVTDQNNPTNCNSSDSVTYTASSAPSILDIAVTTPAFSDTHNVVATATGGSGNYEYQLDDGQWQTTGEFFDLQPGQHTITVRDTNGCGELVRTFGLIDFMEFFTPNGDAFNPTWNIIGLQNQPAAKIYIFDRYGKLLKQISPAGQGWDGTYNGTPMPSADYWFRVEYVDPFDGNPKEFINHFTLKR</sequence>
<protein>
    <submittedName>
        <fullName evidence="1">T9SS type B sorting domain-containing protein</fullName>
    </submittedName>
</protein>
<dbReference type="InterPro" id="IPR026341">
    <property type="entry name" value="T9SS_type_B"/>
</dbReference>
<accession>A0ABR7QD71</accession>
<dbReference type="EMBL" id="JACGWS010000012">
    <property type="protein sequence ID" value="MBC8756504.1"/>
    <property type="molecule type" value="Genomic_DNA"/>
</dbReference>
<gene>
    <name evidence="1" type="ORF">H2O64_17655</name>
</gene>
<evidence type="ECO:0000313" key="1">
    <source>
        <dbReference type="EMBL" id="MBC8756504.1"/>
    </source>
</evidence>
<dbReference type="NCBIfam" id="TIGR04131">
    <property type="entry name" value="Bac_Flav_CTERM"/>
    <property type="match status" value="1"/>
</dbReference>
<dbReference type="Gene3D" id="2.60.40.10">
    <property type="entry name" value="Immunoglobulins"/>
    <property type="match status" value="1"/>
</dbReference>
<feature type="non-terminal residue" evidence="1">
    <location>
        <position position="1"/>
    </location>
</feature>
<dbReference type="RefSeq" id="WP_187563547.1">
    <property type="nucleotide sequence ID" value="NZ_JACGWS010000012.1"/>
</dbReference>
<name>A0ABR7QD71_9FLAO</name>
<evidence type="ECO:0000313" key="2">
    <source>
        <dbReference type="Proteomes" id="UP000619238"/>
    </source>
</evidence>
<dbReference type="InterPro" id="IPR013783">
    <property type="entry name" value="Ig-like_fold"/>
</dbReference>